<dbReference type="Pfam" id="PF09380">
    <property type="entry name" value="FERM_C"/>
    <property type="match status" value="1"/>
</dbReference>
<dbReference type="InterPro" id="IPR014352">
    <property type="entry name" value="FERM/acyl-CoA-bd_prot_sf"/>
</dbReference>
<evidence type="ECO:0000256" key="4">
    <source>
        <dbReference type="ARBA" id="ARBA00022490"/>
    </source>
</evidence>
<evidence type="ECO:0000256" key="3">
    <source>
        <dbReference type="ARBA" id="ARBA00022025"/>
    </source>
</evidence>
<feature type="compositionally biased region" description="Low complexity" evidence="7">
    <location>
        <begin position="540"/>
        <end position="554"/>
    </location>
</feature>
<comment type="subcellular location">
    <subcellularLocation>
        <location evidence="2">Cell junction</location>
        <location evidence="2">Adherens junction</location>
    </subcellularLocation>
    <subcellularLocation>
        <location evidence="6">Cell projection</location>
        <location evidence="6">Rhabdomere</location>
    </subcellularLocation>
    <subcellularLocation>
        <location evidence="1">Cytoplasm</location>
    </subcellularLocation>
</comment>
<dbReference type="InterPro" id="IPR000798">
    <property type="entry name" value="Ez/rad/moesin-like"/>
</dbReference>
<evidence type="ECO:0000256" key="5">
    <source>
        <dbReference type="ARBA" id="ARBA00022949"/>
    </source>
</evidence>
<dbReference type="SMART" id="SM00295">
    <property type="entry name" value="B41"/>
    <property type="match status" value="1"/>
</dbReference>
<accession>A0ABD2LS02</accession>
<dbReference type="PRINTS" id="PR00661">
    <property type="entry name" value="ERMFAMILY"/>
</dbReference>
<dbReference type="InterPro" id="IPR019747">
    <property type="entry name" value="FERM_CS"/>
</dbReference>
<evidence type="ECO:0000256" key="7">
    <source>
        <dbReference type="SAM" id="MobiDB-lite"/>
    </source>
</evidence>
<reference evidence="9 10" key="1">
    <citation type="submission" date="2024-10" db="EMBL/GenBank/DDBJ databases">
        <authorList>
            <person name="Kim D."/>
        </authorList>
    </citation>
    <scope>NUCLEOTIDE SEQUENCE [LARGE SCALE GENOMIC DNA]</scope>
    <source>
        <strain evidence="9">BH-2024</strain>
    </source>
</reference>
<dbReference type="Gene3D" id="1.20.80.10">
    <property type="match status" value="1"/>
</dbReference>
<dbReference type="FunFam" id="1.20.80.10:FF:000003">
    <property type="entry name" value="Tyrosine-protein phosphatase non-receptor type 4"/>
    <property type="match status" value="1"/>
</dbReference>
<dbReference type="InterPro" id="IPR029071">
    <property type="entry name" value="Ubiquitin-like_domsf"/>
</dbReference>
<evidence type="ECO:0000259" key="8">
    <source>
        <dbReference type="PROSITE" id="PS50057"/>
    </source>
</evidence>
<proteinExistence type="predicted"/>
<dbReference type="InterPro" id="IPR011993">
    <property type="entry name" value="PH-like_dom_sf"/>
</dbReference>
<dbReference type="CDD" id="cd17108">
    <property type="entry name" value="FERM_F1_EPB41L5_like"/>
    <property type="match status" value="1"/>
</dbReference>
<protein>
    <recommendedName>
        <fullName evidence="3">Moesin/ezrin/radixin homolog 1</fullName>
    </recommendedName>
</protein>
<feature type="domain" description="FERM" evidence="8">
    <location>
        <begin position="82"/>
        <end position="372"/>
    </location>
</feature>
<dbReference type="SUPFAM" id="SSF54236">
    <property type="entry name" value="Ubiquitin-like"/>
    <property type="match status" value="1"/>
</dbReference>
<gene>
    <name evidence="9" type="ORF">niasHT_007472</name>
</gene>
<dbReference type="AlphaFoldDB" id="A0ABD2LS02"/>
<evidence type="ECO:0000256" key="2">
    <source>
        <dbReference type="ARBA" id="ARBA00004536"/>
    </source>
</evidence>
<dbReference type="InterPro" id="IPR019749">
    <property type="entry name" value="Band_41_domain"/>
</dbReference>
<evidence type="ECO:0000313" key="10">
    <source>
        <dbReference type="Proteomes" id="UP001620626"/>
    </source>
</evidence>
<dbReference type="CDD" id="cd14473">
    <property type="entry name" value="FERM_B-lobe"/>
    <property type="match status" value="1"/>
</dbReference>
<dbReference type="FunFam" id="2.30.29.30:FF:000002">
    <property type="entry name" value="Band 4.1-like protein 5 isoform 1"/>
    <property type="match status" value="1"/>
</dbReference>
<dbReference type="GO" id="GO:0005737">
    <property type="term" value="C:cytoplasm"/>
    <property type="evidence" value="ECO:0007669"/>
    <property type="project" value="UniProtKB-SubCell"/>
</dbReference>
<evidence type="ECO:0000313" key="9">
    <source>
        <dbReference type="EMBL" id="KAL3117069.1"/>
    </source>
</evidence>
<keyword evidence="10" id="KW-1185">Reference proteome</keyword>
<dbReference type="PANTHER" id="PTHR23280:SF25">
    <property type="entry name" value="MOESIN_EZRIN_RADIXIN HOMOLOG 1"/>
    <property type="match status" value="1"/>
</dbReference>
<dbReference type="PRINTS" id="PR00935">
    <property type="entry name" value="BAND41"/>
</dbReference>
<dbReference type="PROSITE" id="PS50057">
    <property type="entry name" value="FERM_3"/>
    <property type="match status" value="1"/>
</dbReference>
<dbReference type="GO" id="GO:0005886">
    <property type="term" value="C:plasma membrane"/>
    <property type="evidence" value="ECO:0007669"/>
    <property type="project" value="UniProtKB-ARBA"/>
</dbReference>
<evidence type="ECO:0000256" key="1">
    <source>
        <dbReference type="ARBA" id="ARBA00004496"/>
    </source>
</evidence>
<keyword evidence="4" id="KW-0963">Cytoplasm</keyword>
<dbReference type="PROSITE" id="PS00660">
    <property type="entry name" value="FERM_1"/>
    <property type="match status" value="1"/>
</dbReference>
<comment type="caution">
    <text evidence="9">The sequence shown here is derived from an EMBL/GenBank/DDBJ whole genome shotgun (WGS) entry which is preliminary data.</text>
</comment>
<dbReference type="EMBL" id="JBICBT010000334">
    <property type="protein sequence ID" value="KAL3117069.1"/>
    <property type="molecule type" value="Genomic_DNA"/>
</dbReference>
<feature type="region of interest" description="Disordered" evidence="7">
    <location>
        <begin position="16"/>
        <end position="35"/>
    </location>
</feature>
<dbReference type="FunFam" id="3.10.20.90:FF:000024">
    <property type="entry name" value="Erythrocyte membrane protein band 4.1-like 5"/>
    <property type="match status" value="1"/>
</dbReference>
<dbReference type="InterPro" id="IPR000299">
    <property type="entry name" value="FERM_domain"/>
</dbReference>
<dbReference type="PANTHER" id="PTHR23280">
    <property type="entry name" value="4.1 G PROTEIN"/>
    <property type="match status" value="1"/>
</dbReference>
<dbReference type="InterPro" id="IPR035963">
    <property type="entry name" value="FERM_2"/>
</dbReference>
<dbReference type="Proteomes" id="UP001620626">
    <property type="component" value="Unassembled WGS sequence"/>
</dbReference>
<dbReference type="Gene3D" id="2.30.29.30">
    <property type="entry name" value="Pleckstrin-homology domain (PH domain)/Phosphotyrosine-binding domain (PTB)"/>
    <property type="match status" value="1"/>
</dbReference>
<evidence type="ECO:0000256" key="6">
    <source>
        <dbReference type="ARBA" id="ARBA00043944"/>
    </source>
</evidence>
<organism evidence="9 10">
    <name type="scientific">Heterodera trifolii</name>
    <dbReference type="NCBI Taxonomy" id="157864"/>
    <lineage>
        <taxon>Eukaryota</taxon>
        <taxon>Metazoa</taxon>
        <taxon>Ecdysozoa</taxon>
        <taxon>Nematoda</taxon>
        <taxon>Chromadorea</taxon>
        <taxon>Rhabditida</taxon>
        <taxon>Tylenchina</taxon>
        <taxon>Tylenchomorpha</taxon>
        <taxon>Tylenchoidea</taxon>
        <taxon>Heteroderidae</taxon>
        <taxon>Heteroderinae</taxon>
        <taxon>Heterodera</taxon>
    </lineage>
</organism>
<dbReference type="Gene3D" id="3.10.20.90">
    <property type="entry name" value="Phosphatidylinositol 3-kinase Catalytic Subunit, Chain A, domain 1"/>
    <property type="match status" value="1"/>
</dbReference>
<dbReference type="SUPFAM" id="SSF47031">
    <property type="entry name" value="Second domain of FERM"/>
    <property type="match status" value="1"/>
</dbReference>
<sequence length="684" mass="75808">MAPGGGFLRSLSQRLTGNKAKQRRPAPPPALSAGPSVATVGMAEQQHHHLQQQHCSHHHQQMPTVTVIATAPSVGTARRGLCQCRVQLLDRTYVDLVLPKSALARELYERVFAHMELEERDYFGLQFTDHFHVHHWLDPSKKIRKQMAIGPPYTFRLRVKFFSSEPANLREELTRYQFFLQLRHDIQTGRLDCPREAVIDLAALALQSEFGDFSPKEHSMEFVSEFRFHPAQDEHMERDILHSYATKCSGMSPSQAELAFLNNARLLDFYGVDMHPVEGRDGNTYRLGLTPVGMQVFDGRQKIGLFVWEKIQRLDFRGRKLTLVVEEDLEQPKSAGQLIQLHTFVFELSSHKACKHLWKCAIEYHTFYRLKYHLHTHHGRQSRVQLFRLGSTFRHRGRTEYEALHREELVGRCAAPSASSAVALNNSCANDHQHQFARRASQRYAPRHRLTTAKTATTTTTVPTHCNHHTQPQQQAILMGSPGAELSATMAPKATKLQMPSANNNGTAIGTAAFSFHNDTAVASSAGGFGGDSSPPCRTSSSIPVPSSSFSSSANSALKKGGAVYDTNNNGTAIRGGNERINNEYVTTIQINRAAKDKQRGTAQPTGERAERSAISRIPSLITSPATAAATACQPTKFLVTNCSPSAAAPPLPSHQQRKCTQIPVISGSRMASMGTDRGMATEL</sequence>
<dbReference type="Pfam" id="PF09379">
    <property type="entry name" value="FERM_N"/>
    <property type="match status" value="1"/>
</dbReference>
<dbReference type="CDD" id="cd13186">
    <property type="entry name" value="FERM_C_NBL4_NBL5"/>
    <property type="match status" value="1"/>
</dbReference>
<dbReference type="InterPro" id="IPR018979">
    <property type="entry name" value="FERM_N"/>
</dbReference>
<name>A0ABD2LS02_9BILA</name>
<dbReference type="InterPro" id="IPR019748">
    <property type="entry name" value="FERM_central"/>
</dbReference>
<dbReference type="InterPro" id="IPR018980">
    <property type="entry name" value="FERM_PH-like_C"/>
</dbReference>
<dbReference type="GO" id="GO:0005912">
    <property type="term" value="C:adherens junction"/>
    <property type="evidence" value="ECO:0007669"/>
    <property type="project" value="UniProtKB-SubCell"/>
</dbReference>
<dbReference type="SUPFAM" id="SSF50729">
    <property type="entry name" value="PH domain-like"/>
    <property type="match status" value="1"/>
</dbReference>
<dbReference type="Pfam" id="PF00373">
    <property type="entry name" value="FERM_M"/>
    <property type="match status" value="1"/>
</dbReference>
<feature type="region of interest" description="Disordered" evidence="7">
    <location>
        <begin position="527"/>
        <end position="554"/>
    </location>
</feature>
<keyword evidence="5" id="KW-0965">Cell junction</keyword>
<dbReference type="SMART" id="SM01196">
    <property type="entry name" value="FERM_C"/>
    <property type="match status" value="1"/>
</dbReference>